<keyword evidence="5" id="KW-1185">Reference proteome</keyword>
<feature type="region of interest" description="Disordered" evidence="1">
    <location>
        <begin position="162"/>
        <end position="206"/>
    </location>
</feature>
<keyword evidence="2" id="KW-0812">Transmembrane</keyword>
<feature type="compositionally biased region" description="Low complexity" evidence="1">
    <location>
        <begin position="162"/>
        <end position="176"/>
    </location>
</feature>
<evidence type="ECO:0000256" key="3">
    <source>
        <dbReference type="SAM" id="SignalP"/>
    </source>
</evidence>
<name>A0A1Y1ZHD4_9PLEO</name>
<comment type="caution">
    <text evidence="4">The sequence shown here is derived from an EMBL/GenBank/DDBJ whole genome shotgun (WGS) entry which is preliminary data.</text>
</comment>
<keyword evidence="3" id="KW-0732">Signal</keyword>
<dbReference type="EMBL" id="MCFA01000084">
    <property type="protein sequence ID" value="ORY09594.1"/>
    <property type="molecule type" value="Genomic_DNA"/>
</dbReference>
<gene>
    <name evidence="4" type="ORF">BCR34DRAFT_368436</name>
</gene>
<evidence type="ECO:0000313" key="4">
    <source>
        <dbReference type="EMBL" id="ORY09594.1"/>
    </source>
</evidence>
<dbReference type="Proteomes" id="UP000193144">
    <property type="component" value="Unassembled WGS sequence"/>
</dbReference>
<organism evidence="4 5">
    <name type="scientific">Clohesyomyces aquaticus</name>
    <dbReference type="NCBI Taxonomy" id="1231657"/>
    <lineage>
        <taxon>Eukaryota</taxon>
        <taxon>Fungi</taxon>
        <taxon>Dikarya</taxon>
        <taxon>Ascomycota</taxon>
        <taxon>Pezizomycotina</taxon>
        <taxon>Dothideomycetes</taxon>
        <taxon>Pleosporomycetidae</taxon>
        <taxon>Pleosporales</taxon>
        <taxon>Lindgomycetaceae</taxon>
        <taxon>Clohesyomyces</taxon>
    </lineage>
</organism>
<reference evidence="4 5" key="1">
    <citation type="submission" date="2016-07" db="EMBL/GenBank/DDBJ databases">
        <title>Pervasive Adenine N6-methylation of Active Genes in Fungi.</title>
        <authorList>
            <consortium name="DOE Joint Genome Institute"/>
            <person name="Mondo S.J."/>
            <person name="Dannebaum R.O."/>
            <person name="Kuo R.C."/>
            <person name="Labutti K."/>
            <person name="Haridas S."/>
            <person name="Kuo A."/>
            <person name="Salamov A."/>
            <person name="Ahrendt S.R."/>
            <person name="Lipzen A."/>
            <person name="Sullivan W."/>
            <person name="Andreopoulos W.B."/>
            <person name="Clum A."/>
            <person name="Lindquist E."/>
            <person name="Daum C."/>
            <person name="Ramamoorthy G.K."/>
            <person name="Gryganskyi A."/>
            <person name="Culley D."/>
            <person name="Magnuson J.K."/>
            <person name="James T.Y."/>
            <person name="O'Malley M.A."/>
            <person name="Stajich J.E."/>
            <person name="Spatafora J.W."/>
            <person name="Visel A."/>
            <person name="Grigoriev I.V."/>
        </authorList>
    </citation>
    <scope>NUCLEOTIDE SEQUENCE [LARGE SCALE GENOMIC DNA]</scope>
    <source>
        <strain evidence="4 5">CBS 115471</strain>
    </source>
</reference>
<sequence>MRPLHLILAIGASRAVVHSTLINPPKVRGAPSDSLQCNESFPSIFTSPLQHLKSAARKPDPPICPEDQTDCGDICWNPKIERCCFQDSYTCPEDWDCVQGGCCPRDHKPCGTIGCYDPDVYVCCLEARVVCDKYAERCASSGCCGLLDPACQDSATSSIASTTATGRTSTRNTGTGDLKTSTASVPTIETASSTSNSQGAEPSANSATPWLVKGSDLIFRGIGYGLTYMGMWFAVAVFLFFLL</sequence>
<keyword evidence="2" id="KW-0472">Membrane</keyword>
<feature type="signal peptide" evidence="3">
    <location>
        <begin position="1"/>
        <end position="19"/>
    </location>
</feature>
<keyword evidence="2" id="KW-1133">Transmembrane helix</keyword>
<evidence type="ECO:0000256" key="1">
    <source>
        <dbReference type="SAM" id="MobiDB-lite"/>
    </source>
</evidence>
<evidence type="ECO:0000256" key="2">
    <source>
        <dbReference type="SAM" id="Phobius"/>
    </source>
</evidence>
<feature type="compositionally biased region" description="Polar residues" evidence="1">
    <location>
        <begin position="178"/>
        <end position="206"/>
    </location>
</feature>
<dbReference type="AlphaFoldDB" id="A0A1Y1ZHD4"/>
<evidence type="ECO:0000313" key="5">
    <source>
        <dbReference type="Proteomes" id="UP000193144"/>
    </source>
</evidence>
<feature type="transmembrane region" description="Helical" evidence="2">
    <location>
        <begin position="222"/>
        <end position="242"/>
    </location>
</feature>
<accession>A0A1Y1ZHD4</accession>
<feature type="chain" id="PRO_5012146724" evidence="3">
    <location>
        <begin position="20"/>
        <end position="243"/>
    </location>
</feature>
<proteinExistence type="predicted"/>
<protein>
    <submittedName>
        <fullName evidence="4">Uncharacterized protein</fullName>
    </submittedName>
</protein>